<reference evidence="3" key="1">
    <citation type="journal article" date="2019" name="Int. J. Syst. Evol. Microbiol.">
        <title>The Global Catalogue of Microorganisms (GCM) 10K type strain sequencing project: providing services to taxonomists for standard genome sequencing and annotation.</title>
        <authorList>
            <consortium name="The Broad Institute Genomics Platform"/>
            <consortium name="The Broad Institute Genome Sequencing Center for Infectious Disease"/>
            <person name="Wu L."/>
            <person name="Ma J."/>
        </authorList>
    </citation>
    <scope>NUCLEOTIDE SEQUENCE [LARGE SCALE GENOMIC DNA]</scope>
    <source>
        <strain evidence="3">CCM 8895</strain>
    </source>
</reference>
<dbReference type="Proteomes" id="UP001596186">
    <property type="component" value="Unassembled WGS sequence"/>
</dbReference>
<dbReference type="EMBL" id="JBHSSN010000013">
    <property type="protein sequence ID" value="MFC6323167.1"/>
    <property type="molecule type" value="Genomic_DNA"/>
</dbReference>
<organism evidence="2 3">
    <name type="scientific">Companilactobacillus baiquanensis</name>
    <dbReference type="NCBI Taxonomy" id="2486005"/>
    <lineage>
        <taxon>Bacteria</taxon>
        <taxon>Bacillati</taxon>
        <taxon>Bacillota</taxon>
        <taxon>Bacilli</taxon>
        <taxon>Lactobacillales</taxon>
        <taxon>Lactobacillaceae</taxon>
        <taxon>Companilactobacillus</taxon>
    </lineage>
</organism>
<proteinExistence type="predicted"/>
<dbReference type="InterPro" id="IPR036597">
    <property type="entry name" value="Fido-like_dom_sf"/>
</dbReference>
<evidence type="ECO:0000313" key="3">
    <source>
        <dbReference type="Proteomes" id="UP001596186"/>
    </source>
</evidence>
<dbReference type="InterPro" id="IPR040198">
    <property type="entry name" value="Fido_containing"/>
</dbReference>
<dbReference type="RefSeq" id="WP_125593681.1">
    <property type="nucleotide sequence ID" value="NZ_JBHSSN010000013.1"/>
</dbReference>
<feature type="domain" description="Fido" evidence="1">
    <location>
        <begin position="155"/>
        <end position="305"/>
    </location>
</feature>
<dbReference type="Pfam" id="PF02661">
    <property type="entry name" value="Fic"/>
    <property type="match status" value="1"/>
</dbReference>
<keyword evidence="3" id="KW-1185">Reference proteome</keyword>
<name>A0ABW1UVV9_9LACO</name>
<evidence type="ECO:0000313" key="2">
    <source>
        <dbReference type="EMBL" id="MFC6323167.1"/>
    </source>
</evidence>
<dbReference type="SUPFAM" id="SSF140931">
    <property type="entry name" value="Fic-like"/>
    <property type="match status" value="1"/>
</dbReference>
<dbReference type="PANTHER" id="PTHR13504:SF40">
    <property type="entry name" value="FIDO DOMAIN-CONTAINING PROTEIN"/>
    <property type="match status" value="1"/>
</dbReference>
<gene>
    <name evidence="2" type="ORF">ACFP1F_05410</name>
</gene>
<evidence type="ECO:0000259" key="1">
    <source>
        <dbReference type="PROSITE" id="PS51459"/>
    </source>
</evidence>
<dbReference type="PANTHER" id="PTHR13504">
    <property type="entry name" value="FIDO DOMAIN-CONTAINING PROTEIN DDB_G0283145"/>
    <property type="match status" value="1"/>
</dbReference>
<comment type="caution">
    <text evidence="2">The sequence shown here is derived from an EMBL/GenBank/DDBJ whole genome shotgun (WGS) entry which is preliminary data.</text>
</comment>
<protein>
    <submittedName>
        <fullName evidence="2">Fic family protein</fullName>
    </submittedName>
</protein>
<accession>A0ABW1UVV9</accession>
<dbReference type="Gene3D" id="1.10.3290.10">
    <property type="entry name" value="Fido-like domain"/>
    <property type="match status" value="1"/>
</dbReference>
<dbReference type="PROSITE" id="PS51459">
    <property type="entry name" value="FIDO"/>
    <property type="match status" value="1"/>
</dbReference>
<dbReference type="InterPro" id="IPR003812">
    <property type="entry name" value="Fido"/>
</dbReference>
<sequence>MINKPLSILKYMSSRDSMIDVDKEYKKRIDSPSAALTNLFPLLSSRSESQHNDLPIFFIETFKMAQLNSKIFKNSADILKLSNSLPDIAKNNYISSLLSNEINSSNEIEQVKTNRHDISTIVDSLQSNIIPKQPRLVSTVKKYLGILNEPRITISELKDYRKIYDELTSGEIPQNKLPDGELFRNSSVTIGTSDNSKIVHRPPISENTIKSKLTSLISFMNNDEFPIVEKAIVTHFMFENTHPFYDGNGRMGRYLLTQYLIKKIDTFTALSISKSIQDHEKLYYQSFADADKYENYAELTYFIESMMQIIIYGQETALDKMTELQSMLNSYGQIINAHFANNGVISDVLFIFVQSKLFSIDTPLGIKDTELINMLYRDDSKKYKKNNVKKIINNLENEGFLKLVNGNPIQHEVIMDKIDDLT</sequence>